<dbReference type="InterPro" id="IPR013155">
    <property type="entry name" value="M/V/L/I-tRNA-synth_anticd-bd"/>
</dbReference>
<keyword evidence="7 9" id="KW-0030">Aminoacyl-tRNA synthetase</keyword>
<evidence type="ECO:0000256" key="7">
    <source>
        <dbReference type="ARBA" id="ARBA00023146"/>
    </source>
</evidence>
<dbReference type="EMBL" id="AP012342">
    <property type="protein sequence ID" value="BAM06184.1"/>
    <property type="molecule type" value="Genomic_DNA"/>
</dbReference>
<dbReference type="GO" id="GO:0005829">
    <property type="term" value="C:cytosol"/>
    <property type="evidence" value="ECO:0007669"/>
    <property type="project" value="TreeGrafter"/>
</dbReference>
<evidence type="ECO:0000256" key="6">
    <source>
        <dbReference type="ARBA" id="ARBA00022917"/>
    </source>
</evidence>
<dbReference type="Gene3D" id="3.40.50.620">
    <property type="entry name" value="HUPs"/>
    <property type="match status" value="2"/>
</dbReference>
<evidence type="ECO:0000256" key="1">
    <source>
        <dbReference type="ARBA" id="ARBA00005594"/>
    </source>
</evidence>
<dbReference type="FunFam" id="3.40.50.620:FF:000100">
    <property type="entry name" value="probable leucine--tRNA ligase, mitochondrial"/>
    <property type="match status" value="1"/>
</dbReference>
<feature type="domain" description="Methionyl/Leucyl tRNA synthetase" evidence="13">
    <location>
        <begin position="42"/>
        <end position="182"/>
    </location>
</feature>
<dbReference type="InterPro" id="IPR014729">
    <property type="entry name" value="Rossmann-like_a/b/a_fold"/>
</dbReference>
<feature type="binding site" evidence="9">
    <location>
        <position position="585"/>
    </location>
    <ligand>
        <name>ATP</name>
        <dbReference type="ChEBI" id="CHEBI:30616"/>
    </ligand>
</feature>
<dbReference type="GO" id="GO:0004823">
    <property type="term" value="F:leucine-tRNA ligase activity"/>
    <property type="evidence" value="ECO:0007669"/>
    <property type="project" value="UniProtKB-UniRule"/>
</dbReference>
<reference evidence="16" key="2">
    <citation type="submission" date="2012-03" db="EMBL/GenBank/DDBJ databases">
        <title>The complete genome sequence of the pioneer microbe on fresh volcanic deposit, Leptospirillum ferrooxidans strain C2-3.</title>
        <authorList>
            <person name="Fujimura R."/>
            <person name="Sato Y."/>
            <person name="Nishizawa T."/>
            <person name="Nanba K."/>
            <person name="Oshima K."/>
            <person name="Hattori M."/>
            <person name="Kamijo T."/>
            <person name="Ohta H."/>
        </authorList>
    </citation>
    <scope>NUCLEOTIDE SEQUENCE [LARGE SCALE GENOMIC DNA]</scope>
    <source>
        <strain evidence="16">C2-3</strain>
    </source>
</reference>
<keyword evidence="4 9" id="KW-0547">Nucleotide-binding</keyword>
<evidence type="ECO:0000313" key="16">
    <source>
        <dbReference type="Proteomes" id="UP000007382"/>
    </source>
</evidence>
<dbReference type="EC" id="6.1.1.4" evidence="9"/>
<dbReference type="eggNOG" id="COG0495">
    <property type="taxonomic scope" value="Bacteria"/>
</dbReference>
<dbReference type="CDD" id="cd07958">
    <property type="entry name" value="Anticodon_Ia_Leu_BEm"/>
    <property type="match status" value="1"/>
</dbReference>
<dbReference type="Pfam" id="PF13603">
    <property type="entry name" value="tRNA-synt_1_2"/>
    <property type="match status" value="1"/>
</dbReference>
<dbReference type="KEGG" id="lfc:LFE_0465"/>
<dbReference type="STRING" id="1162668.LFE_0465"/>
<dbReference type="HAMAP" id="MF_00049_B">
    <property type="entry name" value="Leu_tRNA_synth_B"/>
    <property type="match status" value="1"/>
</dbReference>
<dbReference type="PANTHER" id="PTHR43740:SF2">
    <property type="entry name" value="LEUCINE--TRNA LIGASE, MITOCHONDRIAL"/>
    <property type="match status" value="1"/>
</dbReference>
<comment type="subcellular location">
    <subcellularLocation>
        <location evidence="9">Cytoplasm</location>
    </subcellularLocation>
</comment>
<dbReference type="PRINTS" id="PR00985">
    <property type="entry name" value="TRNASYNTHLEU"/>
</dbReference>
<dbReference type="Pfam" id="PF08264">
    <property type="entry name" value="Anticodon_1"/>
    <property type="match status" value="1"/>
</dbReference>
<feature type="short sequence motif" description="'HIGH' region" evidence="9">
    <location>
        <begin position="43"/>
        <end position="53"/>
    </location>
</feature>
<dbReference type="InterPro" id="IPR009008">
    <property type="entry name" value="Val/Leu/Ile-tRNA-synth_edit"/>
</dbReference>
<evidence type="ECO:0000259" key="13">
    <source>
        <dbReference type="Pfam" id="PF09334"/>
    </source>
</evidence>
<dbReference type="HOGENOM" id="CLU_004427_0_0_0"/>
<evidence type="ECO:0000259" key="12">
    <source>
        <dbReference type="Pfam" id="PF08264"/>
    </source>
</evidence>
<evidence type="ECO:0000313" key="15">
    <source>
        <dbReference type="EMBL" id="BAM06184.1"/>
    </source>
</evidence>
<dbReference type="GO" id="GO:0002161">
    <property type="term" value="F:aminoacyl-tRNA deacylase activity"/>
    <property type="evidence" value="ECO:0007669"/>
    <property type="project" value="InterPro"/>
</dbReference>
<evidence type="ECO:0000256" key="3">
    <source>
        <dbReference type="ARBA" id="ARBA00022598"/>
    </source>
</evidence>
<dbReference type="SUPFAM" id="SSF52374">
    <property type="entry name" value="Nucleotidylyl transferase"/>
    <property type="match status" value="1"/>
</dbReference>
<dbReference type="AlphaFoldDB" id="I0ILN5"/>
<keyword evidence="3 9" id="KW-0436">Ligase</keyword>
<dbReference type="Gene3D" id="3.10.20.590">
    <property type="match status" value="1"/>
</dbReference>
<dbReference type="PANTHER" id="PTHR43740">
    <property type="entry name" value="LEUCYL-TRNA SYNTHETASE"/>
    <property type="match status" value="1"/>
</dbReference>
<dbReference type="NCBIfam" id="TIGR00396">
    <property type="entry name" value="leuS_bact"/>
    <property type="match status" value="1"/>
</dbReference>
<keyword evidence="2 9" id="KW-0963">Cytoplasm</keyword>
<dbReference type="InterPro" id="IPR002302">
    <property type="entry name" value="Leu-tRNA-ligase"/>
</dbReference>
<evidence type="ECO:0000256" key="5">
    <source>
        <dbReference type="ARBA" id="ARBA00022840"/>
    </source>
</evidence>
<sequence>MSQHPYLFKEIEANVQAIWEESNAFRTENQSDRPKFYCLEMFPYPSGRIHMGHVRNYSIGDALARYKRMRGFNVLHPMGWDAFGLPAENAAIQRNIPPRTWTIDNIAHMKKQLKKLGLSYDWDREVATCLPDYYRWNQWLFLQFLKRGLAYKKGGLLNWCDQCATVLANEQVEEGLCWRCKSPVELRSLEQWYLKITDYAKELHDTLKELTGWPEKVRTMQENWIGPSTGAHIDFTVAGLKKHLTVFTTRPDTLFGVTFVTIAPEHEEMEELLSLSPNRDLAKAFIHETLHKRTTERNAELVEKEGIDSGVRLVHPLTGETIPLWIGNFVVSGYGTGIVMGVPAHDTRDFEFAKKYGIPIKTVISDSSNNPLQTQQEAMTGPGILVQSGQFDGLKNDQAKIEITRYLEEKGAGRSVTTYRLRDWGISRQRYWGTPIPVLYCDGCGMVPVPEKDLPVLLPEHVSFTGKGGSPLAEQPSFLNVRCPQCGKDAKRETDTMDTFIDSSWYFLRFTDPKNTEMPFDRLKSAHWLPVDQYVGGVEHAILHLLYARFFTKVLNDIGLSPVREPFQSLLTQGMVLKDGSKMSKSKGNVVDPDLLIDRYGADTVRLFTLFSAPPDKDLAWDDKAVEGAYRFLGRLFQKSQELLTHPGFQKRASFTDELPSELRLVRTKIHETIQDVTRDLDGDAQMNTAIARLMELLNTLYSVDIQNGAAERSVLHEGLHVTSMLLSPFAPHLSQHLWSSLGEEGLVLNAGWPKIDQSALLRDVVPFIVQVNGKLRATLMLPPATTEAELKEQALQDEKVTRVLEGLQIRKIVHVPGKLLNFVAGPG</sequence>
<dbReference type="InterPro" id="IPR001412">
    <property type="entry name" value="aa-tRNA-synth_I_CS"/>
</dbReference>
<dbReference type="Proteomes" id="UP000007382">
    <property type="component" value="Chromosome"/>
</dbReference>
<comment type="similarity">
    <text evidence="1 9 10">Belongs to the class-I aminoacyl-tRNA synthetase family.</text>
</comment>
<reference evidence="15 16" key="1">
    <citation type="journal article" date="2012" name="J. Bacteriol.">
        <title>Complete Genome Sequence of Leptospirillum ferrooxidans Strain C2-3, Isolated from a Fresh Volcanic Ash Deposit on the Island of Miyake, Japan.</title>
        <authorList>
            <person name="Fujimura R."/>
            <person name="Sato Y."/>
            <person name="Nishizawa T."/>
            <person name="Oshima K."/>
            <person name="Kim S.-W."/>
            <person name="Hattori M."/>
            <person name="Kamijo T."/>
            <person name="Ohta H."/>
        </authorList>
    </citation>
    <scope>NUCLEOTIDE SEQUENCE [LARGE SCALE GENOMIC DNA]</scope>
    <source>
        <strain evidence="15 16">C2-3</strain>
    </source>
</reference>
<dbReference type="InterPro" id="IPR015413">
    <property type="entry name" value="Methionyl/Leucyl_tRNA_Synth"/>
</dbReference>
<keyword evidence="16" id="KW-1185">Reference proteome</keyword>
<dbReference type="RefSeq" id="WP_014448677.1">
    <property type="nucleotide sequence ID" value="NC_017094.1"/>
</dbReference>
<comment type="catalytic activity">
    <reaction evidence="8 9">
        <text>tRNA(Leu) + L-leucine + ATP = L-leucyl-tRNA(Leu) + AMP + diphosphate</text>
        <dbReference type="Rhea" id="RHEA:11688"/>
        <dbReference type="Rhea" id="RHEA-COMP:9613"/>
        <dbReference type="Rhea" id="RHEA-COMP:9622"/>
        <dbReference type="ChEBI" id="CHEBI:30616"/>
        <dbReference type="ChEBI" id="CHEBI:33019"/>
        <dbReference type="ChEBI" id="CHEBI:57427"/>
        <dbReference type="ChEBI" id="CHEBI:78442"/>
        <dbReference type="ChEBI" id="CHEBI:78494"/>
        <dbReference type="ChEBI" id="CHEBI:456215"/>
        <dbReference type="EC" id="6.1.1.4"/>
    </reaction>
</comment>
<keyword evidence="6 9" id="KW-0648">Protein biosynthesis</keyword>
<accession>I0ILN5</accession>
<evidence type="ECO:0000256" key="4">
    <source>
        <dbReference type="ARBA" id="ARBA00022741"/>
    </source>
</evidence>
<dbReference type="Gene3D" id="1.10.730.10">
    <property type="entry name" value="Isoleucyl-tRNA Synthetase, Domain 1"/>
    <property type="match status" value="2"/>
</dbReference>
<proteinExistence type="inferred from homology"/>
<evidence type="ECO:0000256" key="10">
    <source>
        <dbReference type="RuleBase" id="RU363035"/>
    </source>
</evidence>
<gene>
    <name evidence="9" type="primary">leuS</name>
    <name evidence="15" type="ordered locus">LFE_0465</name>
</gene>
<dbReference type="PATRIC" id="fig|1162668.3.peg.546"/>
<evidence type="ECO:0000259" key="14">
    <source>
        <dbReference type="Pfam" id="PF13603"/>
    </source>
</evidence>
<evidence type="ECO:0000259" key="11">
    <source>
        <dbReference type="Pfam" id="PF00133"/>
    </source>
</evidence>
<dbReference type="GO" id="GO:0005524">
    <property type="term" value="F:ATP binding"/>
    <property type="evidence" value="ECO:0007669"/>
    <property type="project" value="UniProtKB-UniRule"/>
</dbReference>
<dbReference type="InterPro" id="IPR002300">
    <property type="entry name" value="aa-tRNA-synth_Ia"/>
</dbReference>
<dbReference type="SUPFAM" id="SSF47323">
    <property type="entry name" value="Anticodon-binding domain of a subclass of class I aminoacyl-tRNA synthetases"/>
    <property type="match status" value="1"/>
</dbReference>
<dbReference type="InterPro" id="IPR025709">
    <property type="entry name" value="Leu_tRNA-synth_edit"/>
</dbReference>
<dbReference type="GO" id="GO:0006429">
    <property type="term" value="P:leucyl-tRNA aminoacylation"/>
    <property type="evidence" value="ECO:0007669"/>
    <property type="project" value="UniProtKB-UniRule"/>
</dbReference>
<feature type="short sequence motif" description="'KMSKS' region" evidence="9">
    <location>
        <begin position="582"/>
        <end position="586"/>
    </location>
</feature>
<dbReference type="InterPro" id="IPR009080">
    <property type="entry name" value="tRNAsynth_Ia_anticodon-bd"/>
</dbReference>
<dbReference type="PROSITE" id="PS00178">
    <property type="entry name" value="AA_TRNA_LIGASE_I"/>
    <property type="match status" value="1"/>
</dbReference>
<feature type="domain" description="Leucyl-tRNA synthetase editing" evidence="14">
    <location>
        <begin position="222"/>
        <end position="408"/>
    </location>
</feature>
<feature type="domain" description="Aminoacyl-tRNA synthetase class Ia" evidence="11">
    <location>
        <begin position="421"/>
        <end position="622"/>
    </location>
</feature>
<dbReference type="CDD" id="cd00812">
    <property type="entry name" value="LeuRS_core"/>
    <property type="match status" value="1"/>
</dbReference>
<evidence type="ECO:0000256" key="8">
    <source>
        <dbReference type="ARBA" id="ARBA00047469"/>
    </source>
</evidence>
<evidence type="ECO:0000256" key="2">
    <source>
        <dbReference type="ARBA" id="ARBA00022490"/>
    </source>
</evidence>
<dbReference type="Pfam" id="PF09334">
    <property type="entry name" value="tRNA-synt_1g"/>
    <property type="match status" value="1"/>
</dbReference>
<dbReference type="FunFam" id="3.40.50.620:FF:000003">
    <property type="entry name" value="Leucine--tRNA ligase"/>
    <property type="match status" value="1"/>
</dbReference>
<dbReference type="Pfam" id="PF00133">
    <property type="entry name" value="tRNA-synt_1"/>
    <property type="match status" value="1"/>
</dbReference>
<evidence type="ECO:0000256" key="9">
    <source>
        <dbReference type="HAMAP-Rule" id="MF_00049"/>
    </source>
</evidence>
<protein>
    <recommendedName>
        <fullName evidence="9">Leucine--tRNA ligase</fullName>
        <ecNumber evidence="9">6.1.1.4</ecNumber>
    </recommendedName>
    <alternativeName>
        <fullName evidence="9">Leucyl-tRNA synthetase</fullName>
        <shortName evidence="9">LeuRS</shortName>
    </alternativeName>
</protein>
<dbReference type="OrthoDB" id="9810365at2"/>
<feature type="domain" description="Methionyl/Valyl/Leucyl/Isoleucyl-tRNA synthetase anticodon-binding" evidence="12">
    <location>
        <begin position="666"/>
        <end position="787"/>
    </location>
</feature>
<dbReference type="SUPFAM" id="SSF50677">
    <property type="entry name" value="ValRS/IleRS/LeuRS editing domain"/>
    <property type="match status" value="1"/>
</dbReference>
<name>I0ILN5_LEPFC</name>
<organism evidence="15 16">
    <name type="scientific">Leptospirillum ferrooxidans (strain C2-3)</name>
    <dbReference type="NCBI Taxonomy" id="1162668"/>
    <lineage>
        <taxon>Bacteria</taxon>
        <taxon>Pseudomonadati</taxon>
        <taxon>Nitrospirota</taxon>
        <taxon>Nitrospiria</taxon>
        <taxon>Nitrospirales</taxon>
        <taxon>Nitrospiraceae</taxon>
        <taxon>Leptospirillum</taxon>
    </lineage>
</organism>
<dbReference type="FunFam" id="1.10.730.10:FF:000002">
    <property type="entry name" value="Leucine--tRNA ligase"/>
    <property type="match status" value="1"/>
</dbReference>
<keyword evidence="5 9" id="KW-0067">ATP-binding</keyword>